<sequence length="223" mass="26411">MIYNIEYKFSNANFIFAIFETNDGKDFFLPLEKSSDDIWTAQIDLAPGIYYYQLIIDNTIKLPHPSAPMLLLNEKQEVVSCVILTEDLFFLTYEFEPSIMIYDYRICCKLDGRTTEKKVFKKTDKYVSVEIELKNIIGFHDVSIVWQKPDRSFFYQTKCPVWNFNEKDQSPVIQEHSIDISGEHISPGRWNFLLFIDEVFILSDEFFIENTFCYYAPYSIMNF</sequence>
<accession>A0ABY7BPK5</accession>
<evidence type="ECO:0000313" key="1">
    <source>
        <dbReference type="EMBL" id="WAM33705.1"/>
    </source>
</evidence>
<organism evidence="1 2">
    <name type="scientific">Caldicellulosiruptor morganii</name>
    <dbReference type="NCBI Taxonomy" id="1387555"/>
    <lineage>
        <taxon>Bacteria</taxon>
        <taxon>Bacillati</taxon>
        <taxon>Bacillota</taxon>
        <taxon>Bacillota incertae sedis</taxon>
        <taxon>Caldicellulosiruptorales</taxon>
        <taxon>Caldicellulosiruptoraceae</taxon>
        <taxon>Caldicellulosiruptor</taxon>
    </lineage>
</organism>
<keyword evidence="2" id="KW-1185">Reference proteome</keyword>
<gene>
    <name evidence="1" type="ORF">OTK00_002237</name>
</gene>
<proteinExistence type="predicted"/>
<dbReference type="InterPro" id="IPR013783">
    <property type="entry name" value="Ig-like_fold"/>
</dbReference>
<dbReference type="RefSeq" id="WP_045168770.1">
    <property type="nucleotide sequence ID" value="NZ_CP113865.1"/>
</dbReference>
<reference evidence="1" key="1">
    <citation type="submission" date="2022-12" db="EMBL/GenBank/DDBJ databases">
        <authorList>
            <person name="Bing R.G."/>
            <person name="Willard D.J."/>
            <person name="Manesh M.J.H."/>
            <person name="Laemthong T."/>
            <person name="Crosby J.R."/>
            <person name="Kelly R.M."/>
        </authorList>
    </citation>
    <scope>NUCLEOTIDE SEQUENCE</scope>
    <source>
        <strain evidence="1">DSM 8990</strain>
    </source>
</reference>
<dbReference type="EMBL" id="CP113865">
    <property type="protein sequence ID" value="WAM33705.1"/>
    <property type="molecule type" value="Genomic_DNA"/>
</dbReference>
<protein>
    <submittedName>
        <fullName evidence="1">Uncharacterized protein</fullName>
    </submittedName>
</protein>
<dbReference type="InterPro" id="IPR014756">
    <property type="entry name" value="Ig_E-set"/>
</dbReference>
<dbReference type="Proteomes" id="UP001164909">
    <property type="component" value="Chromosome"/>
</dbReference>
<name>A0ABY7BPK5_9FIRM</name>
<evidence type="ECO:0000313" key="2">
    <source>
        <dbReference type="Proteomes" id="UP001164909"/>
    </source>
</evidence>
<dbReference type="Gene3D" id="2.60.40.10">
    <property type="entry name" value="Immunoglobulins"/>
    <property type="match status" value="1"/>
</dbReference>
<dbReference type="SUPFAM" id="SSF81296">
    <property type="entry name" value="E set domains"/>
    <property type="match status" value="1"/>
</dbReference>